<reference evidence="1" key="2">
    <citation type="submission" date="2021-08" db="EMBL/GenBank/DDBJ databases">
        <authorList>
            <person name="Tani A."/>
            <person name="Ola A."/>
            <person name="Ogura Y."/>
            <person name="Katsura K."/>
            <person name="Hayashi T."/>
        </authorList>
    </citation>
    <scope>NUCLEOTIDE SEQUENCE</scope>
    <source>
        <strain evidence="1">DSM 19015</strain>
    </source>
</reference>
<comment type="caution">
    <text evidence="1">The sequence shown here is derived from an EMBL/GenBank/DDBJ whole genome shotgun (WGS) entry which is preliminary data.</text>
</comment>
<evidence type="ECO:0000313" key="1">
    <source>
        <dbReference type="EMBL" id="GJD94664.1"/>
    </source>
</evidence>
<dbReference type="Proteomes" id="UP001055125">
    <property type="component" value="Unassembled WGS sequence"/>
</dbReference>
<accession>A0ABQ4RY93</accession>
<evidence type="ECO:0000313" key="2">
    <source>
        <dbReference type="Proteomes" id="UP001055125"/>
    </source>
</evidence>
<protein>
    <submittedName>
        <fullName evidence="1">Uncharacterized protein</fullName>
    </submittedName>
</protein>
<dbReference type="EMBL" id="BPQP01000027">
    <property type="protein sequence ID" value="GJD94664.1"/>
    <property type="molecule type" value="Genomic_DNA"/>
</dbReference>
<keyword evidence="2" id="KW-1185">Reference proteome</keyword>
<gene>
    <name evidence="1" type="ORF">OCOJLMKI_1867</name>
</gene>
<sequence>MLERLPKGYASEVQRQQLPIIAAASGKRDAATLRWGRDRIGLGVLLAMYTGQLIVFLDEASPVQPVASRSGHLVVCEAGEPLSEIIAANYAFSLDAGLHIIEQTDEVERAQLLQAYYSIDAPGVDASAERKHLRNRLRELVGAIDLPKGGSLTFITRQLPFGAAFPERPSTHLFTYPDLGIVVVNGFTAEQKGKRGTNVAVLVDPEKVRAPEIEAAAKLLPERGMFVRGYRGRGASVRAISEMVDLFPYDLLIFATHCGDASGWRWTYDFRDSEGFDRRLVTDIAIGVGQTDDADMLRVLEFIRFHSLDGVDWNDPVAKARLYVGTAMRDWAELKKANSLKPVHKEKIGRVVGSAAMMMWDHNYIAMPRTLAAEGSPIIINNACVSWHELAERFLFSNARAYVGTLFSVSDIEAEEIVVRLLDKYFGKSLPHGLWAAQNVVYGAGGDRRPYVMTGVYPQRLRVTKEDIPGRVLSRLRSGQSYWRRRADVSRGYDGRGNKNFDDIATFYAREVASFEARWFAPKLARNTSGDA</sequence>
<reference evidence="1" key="1">
    <citation type="journal article" date="2021" name="Front. Microbiol.">
        <title>Comprehensive Comparative Genomics and Phenotyping of Methylobacterium Species.</title>
        <authorList>
            <person name="Alessa O."/>
            <person name="Ogura Y."/>
            <person name="Fujitani Y."/>
            <person name="Takami H."/>
            <person name="Hayashi T."/>
            <person name="Sahin N."/>
            <person name="Tani A."/>
        </authorList>
    </citation>
    <scope>NUCLEOTIDE SEQUENCE</scope>
    <source>
        <strain evidence="1">DSM 19015</strain>
    </source>
</reference>
<name>A0ABQ4RY93_9HYPH</name>
<proteinExistence type="predicted"/>
<organism evidence="1 2">
    <name type="scientific">Methylobacterium iners</name>
    <dbReference type="NCBI Taxonomy" id="418707"/>
    <lineage>
        <taxon>Bacteria</taxon>
        <taxon>Pseudomonadati</taxon>
        <taxon>Pseudomonadota</taxon>
        <taxon>Alphaproteobacteria</taxon>
        <taxon>Hyphomicrobiales</taxon>
        <taxon>Methylobacteriaceae</taxon>
        <taxon>Methylobacterium</taxon>
    </lineage>
</organism>